<reference evidence="1 2" key="1">
    <citation type="submission" date="2017-12" db="EMBL/GenBank/DDBJ databases">
        <title>Comparative genomics of Botrytis spp.</title>
        <authorList>
            <person name="Valero-Jimenez C.A."/>
            <person name="Tapia P."/>
            <person name="Veloso J."/>
            <person name="Silva-Moreno E."/>
            <person name="Staats M."/>
            <person name="Valdes J.H."/>
            <person name="Van Kan J.A.L."/>
        </authorList>
    </citation>
    <scope>NUCLEOTIDE SEQUENCE [LARGE SCALE GENOMIC DNA]</scope>
    <source>
        <strain evidence="1 2">MUCL11595</strain>
    </source>
</reference>
<name>A0A4Z1HQF6_9HELO</name>
<keyword evidence="2" id="KW-1185">Reference proteome</keyword>
<sequence>MPLVLGNAMSSVAVYYLLRAEKGASDDFERRHLVSMGFGVIWTVDIHDTSSEVIAFQLVHAIRSSVMWFKSVIVEESLKIITSRLFDPVT</sequence>
<dbReference type="Proteomes" id="UP000297527">
    <property type="component" value="Unassembled WGS sequence"/>
</dbReference>
<organism evidence="1 2">
    <name type="scientific">Botryotinia convoluta</name>
    <dbReference type="NCBI Taxonomy" id="54673"/>
    <lineage>
        <taxon>Eukaryota</taxon>
        <taxon>Fungi</taxon>
        <taxon>Dikarya</taxon>
        <taxon>Ascomycota</taxon>
        <taxon>Pezizomycotina</taxon>
        <taxon>Leotiomycetes</taxon>
        <taxon>Helotiales</taxon>
        <taxon>Sclerotiniaceae</taxon>
        <taxon>Botryotinia</taxon>
    </lineage>
</organism>
<proteinExistence type="predicted"/>
<comment type="caution">
    <text evidence="1">The sequence shown here is derived from an EMBL/GenBank/DDBJ whole genome shotgun (WGS) entry which is preliminary data.</text>
</comment>
<dbReference type="EMBL" id="PQXN01000170">
    <property type="protein sequence ID" value="TGO51055.1"/>
    <property type="molecule type" value="Genomic_DNA"/>
</dbReference>
<evidence type="ECO:0000313" key="1">
    <source>
        <dbReference type="EMBL" id="TGO51055.1"/>
    </source>
</evidence>
<accession>A0A4Z1HQF6</accession>
<gene>
    <name evidence="1" type="ORF">BCON_0170g00240</name>
</gene>
<evidence type="ECO:0000313" key="2">
    <source>
        <dbReference type="Proteomes" id="UP000297527"/>
    </source>
</evidence>
<protein>
    <submittedName>
        <fullName evidence="1">Uncharacterized protein</fullName>
    </submittedName>
</protein>
<dbReference type="AlphaFoldDB" id="A0A4Z1HQF6"/>